<evidence type="ECO:0000313" key="8">
    <source>
        <dbReference type="Proteomes" id="UP000186817"/>
    </source>
</evidence>
<protein>
    <submittedName>
        <fullName evidence="7">Uncharacterized protein</fullName>
    </submittedName>
</protein>
<comment type="subcellular location">
    <subcellularLocation>
        <location evidence="1">Membrane</location>
        <topology evidence="1">Multi-pass membrane protein</topology>
    </subcellularLocation>
</comment>
<feature type="transmembrane region" description="Helical" evidence="6">
    <location>
        <begin position="69"/>
        <end position="87"/>
    </location>
</feature>
<keyword evidence="2" id="KW-0813">Transport</keyword>
<gene>
    <name evidence="7" type="ORF">AK812_SmicGene34402</name>
</gene>
<dbReference type="AlphaFoldDB" id="A0A1Q9CP75"/>
<evidence type="ECO:0000256" key="5">
    <source>
        <dbReference type="ARBA" id="ARBA00023136"/>
    </source>
</evidence>
<feature type="transmembrane region" description="Helical" evidence="6">
    <location>
        <begin position="164"/>
        <end position="183"/>
    </location>
</feature>
<dbReference type="Proteomes" id="UP000186817">
    <property type="component" value="Unassembled WGS sequence"/>
</dbReference>
<dbReference type="InterPro" id="IPR039309">
    <property type="entry name" value="BT1"/>
</dbReference>
<dbReference type="OrthoDB" id="754047at2759"/>
<evidence type="ECO:0000256" key="4">
    <source>
        <dbReference type="ARBA" id="ARBA00022989"/>
    </source>
</evidence>
<dbReference type="Pfam" id="PF03092">
    <property type="entry name" value="BT1"/>
    <property type="match status" value="1"/>
</dbReference>
<dbReference type="EMBL" id="LSRX01001023">
    <property type="protein sequence ID" value="OLP84695.1"/>
    <property type="molecule type" value="Genomic_DNA"/>
</dbReference>
<dbReference type="PANTHER" id="PTHR31585:SF5">
    <property type="entry name" value="RNA-BINDING S4 DOMAIN-CONTAINING PROTEIN"/>
    <property type="match status" value="1"/>
</dbReference>
<sequence length="260" mass="28317">MGIVMGGFLLAFLNAICSAVTYGFFLGYMGLDSHVLSSITELMKLPHVLVLPFGILTDCCPIQGTHRKSYFVASWCLAGSALFALALRPLPAPFYCQNEDGSYNFMVPPCNPSIHTEKNWYVFWMFFLTAGIQLGIVAGEGLLLEYSQREPVECRGHIKAEMTMVSIGGALAASLVVGIFMNSKPYLGTFDWGFSFSGLMAFCFVLDDAQRQKKASGSSLVRATFVIGIPAICLIYGIIVLLLTSQEETACLKWIGGHGC</sequence>
<evidence type="ECO:0000313" key="7">
    <source>
        <dbReference type="EMBL" id="OLP84695.1"/>
    </source>
</evidence>
<name>A0A1Q9CP75_SYMMI</name>
<evidence type="ECO:0000256" key="6">
    <source>
        <dbReference type="SAM" id="Phobius"/>
    </source>
</evidence>
<evidence type="ECO:0000256" key="1">
    <source>
        <dbReference type="ARBA" id="ARBA00004141"/>
    </source>
</evidence>
<reference evidence="7 8" key="1">
    <citation type="submission" date="2016-02" db="EMBL/GenBank/DDBJ databases">
        <title>Genome analysis of coral dinoflagellate symbionts highlights evolutionary adaptations to a symbiotic lifestyle.</title>
        <authorList>
            <person name="Aranda M."/>
            <person name="Li Y."/>
            <person name="Liew Y.J."/>
            <person name="Baumgarten S."/>
            <person name="Simakov O."/>
            <person name="Wilson M."/>
            <person name="Piel J."/>
            <person name="Ashoor H."/>
            <person name="Bougouffa S."/>
            <person name="Bajic V.B."/>
            <person name="Ryu T."/>
            <person name="Ravasi T."/>
            <person name="Bayer T."/>
            <person name="Micklem G."/>
            <person name="Kim H."/>
            <person name="Bhak J."/>
            <person name="Lajeunesse T.C."/>
            <person name="Voolstra C.R."/>
        </authorList>
    </citation>
    <scope>NUCLEOTIDE SEQUENCE [LARGE SCALE GENOMIC DNA]</scope>
    <source>
        <strain evidence="7 8">CCMP2467</strain>
    </source>
</reference>
<feature type="transmembrane region" description="Helical" evidence="6">
    <location>
        <begin position="189"/>
        <end position="207"/>
    </location>
</feature>
<comment type="caution">
    <text evidence="7">The sequence shown here is derived from an EMBL/GenBank/DDBJ whole genome shotgun (WGS) entry which is preliminary data.</text>
</comment>
<evidence type="ECO:0000256" key="3">
    <source>
        <dbReference type="ARBA" id="ARBA00022692"/>
    </source>
</evidence>
<accession>A0A1Q9CP75</accession>
<dbReference type="PANTHER" id="PTHR31585">
    <property type="entry name" value="FOLATE-BIOPTERIN TRANSPORTER 1, CHLOROPLASTIC"/>
    <property type="match status" value="1"/>
</dbReference>
<feature type="transmembrane region" description="Helical" evidence="6">
    <location>
        <begin position="35"/>
        <end position="57"/>
    </location>
</feature>
<dbReference type="GO" id="GO:0016020">
    <property type="term" value="C:membrane"/>
    <property type="evidence" value="ECO:0007669"/>
    <property type="project" value="UniProtKB-SubCell"/>
</dbReference>
<keyword evidence="8" id="KW-1185">Reference proteome</keyword>
<feature type="transmembrane region" description="Helical" evidence="6">
    <location>
        <begin position="121"/>
        <end position="143"/>
    </location>
</feature>
<proteinExistence type="predicted"/>
<organism evidence="7 8">
    <name type="scientific">Symbiodinium microadriaticum</name>
    <name type="common">Dinoflagellate</name>
    <name type="synonym">Zooxanthella microadriatica</name>
    <dbReference type="NCBI Taxonomy" id="2951"/>
    <lineage>
        <taxon>Eukaryota</taxon>
        <taxon>Sar</taxon>
        <taxon>Alveolata</taxon>
        <taxon>Dinophyceae</taxon>
        <taxon>Suessiales</taxon>
        <taxon>Symbiodiniaceae</taxon>
        <taxon>Symbiodinium</taxon>
    </lineage>
</organism>
<keyword evidence="4 6" id="KW-1133">Transmembrane helix</keyword>
<dbReference type="OMA" id="KENEWFL"/>
<keyword evidence="3 6" id="KW-0812">Transmembrane</keyword>
<feature type="transmembrane region" description="Helical" evidence="6">
    <location>
        <begin position="219"/>
        <end position="243"/>
    </location>
</feature>
<evidence type="ECO:0000256" key="2">
    <source>
        <dbReference type="ARBA" id="ARBA00022448"/>
    </source>
</evidence>
<keyword evidence="5 6" id="KW-0472">Membrane</keyword>